<dbReference type="InParanoid" id="N1JH95"/>
<dbReference type="HOGENOM" id="CLU_563814_0_0_1"/>
<feature type="region of interest" description="Disordered" evidence="2">
    <location>
        <begin position="439"/>
        <end position="484"/>
    </location>
</feature>
<proteinExistence type="predicted"/>
<keyword evidence="4" id="KW-1185">Reference proteome</keyword>
<dbReference type="eggNOG" id="ENOG502SZUB">
    <property type="taxonomic scope" value="Eukaryota"/>
</dbReference>
<accession>N1JH95</accession>
<sequence>MALQCSKLSTFTEPPTTPQILHSKFQAPIDQRNSESPAKLARGNRSMSVPILSITPPPSSHRNLAKSIIPESPVLSSSINSSLKKKRPLLKVRSTKKFRHSATVEELWDNLDRVFYENQKLEIIANESRMSAAHHKLQNNLLEIESREVSNRLEAENFMFQREAEFIRDNPRNTALIEYNHRLRGQCESLQAENAINQRELQKAKRIIRIQERKLINARQEITLLQDRIRQNRRHVNEMRRPGGPLHQFSTPKNFVGAPQNCKINRNHLLPLQFQNHYINSSHVNQENVNALILAGTILNKENECDGSTLSDACRSTSSSPISCSLARPVFSSFSTCSSVYPERPPALLSPVQLTPEDETCIDFQSKSFREIIDGYHHNSRDSTISASDAEELVRSCLTRNDANVLVRPASTTTMNVNHFKESDRENDIVNEESVPFHRHYDRRGGRGKDQPQTYSNMVRRKQDEGQFKHGKKEKPIILRKKRS</sequence>
<feature type="region of interest" description="Disordered" evidence="2">
    <location>
        <begin position="27"/>
        <end position="56"/>
    </location>
</feature>
<organism evidence="3 4">
    <name type="scientific">Blumeria graminis f. sp. hordei (strain DH14)</name>
    <name type="common">Barley powdery mildew</name>
    <name type="synonym">Oidium monilioides f. sp. hordei</name>
    <dbReference type="NCBI Taxonomy" id="546991"/>
    <lineage>
        <taxon>Eukaryota</taxon>
        <taxon>Fungi</taxon>
        <taxon>Dikarya</taxon>
        <taxon>Ascomycota</taxon>
        <taxon>Pezizomycotina</taxon>
        <taxon>Leotiomycetes</taxon>
        <taxon>Erysiphales</taxon>
        <taxon>Erysiphaceae</taxon>
        <taxon>Blumeria</taxon>
        <taxon>Blumeria hordei</taxon>
    </lineage>
</organism>
<keyword evidence="1" id="KW-0175">Coiled coil</keyword>
<dbReference type="OrthoDB" id="5404651at2759"/>
<comment type="caution">
    <text evidence="3">The sequence shown here is derived from an EMBL/GenBank/DDBJ whole genome shotgun (WGS) entry which is preliminary data.</text>
</comment>
<feature type="compositionally biased region" description="Basic residues" evidence="2">
    <location>
        <begin position="469"/>
        <end position="484"/>
    </location>
</feature>
<dbReference type="EMBL" id="CAUH01005302">
    <property type="protein sequence ID" value="CCU81612.1"/>
    <property type="molecule type" value="Genomic_DNA"/>
</dbReference>
<dbReference type="Proteomes" id="UP000015441">
    <property type="component" value="Unassembled WGS sequence"/>
</dbReference>
<evidence type="ECO:0000256" key="1">
    <source>
        <dbReference type="SAM" id="Coils"/>
    </source>
</evidence>
<gene>
    <name evidence="3" type="ORF">BGHDH14_bgh03122</name>
</gene>
<dbReference type="STRING" id="546991.N1JH95"/>
<dbReference type="AlphaFoldDB" id="N1JH95"/>
<reference evidence="3 4" key="1">
    <citation type="journal article" date="2010" name="Science">
        <title>Genome expansion and gene loss in powdery mildew fungi reveal tradeoffs in extreme parasitism.</title>
        <authorList>
            <person name="Spanu P.D."/>
            <person name="Abbott J.C."/>
            <person name="Amselem J."/>
            <person name="Burgis T.A."/>
            <person name="Soanes D.M."/>
            <person name="Stueber K."/>
            <person name="Ver Loren van Themaat E."/>
            <person name="Brown J.K.M."/>
            <person name="Butcher S.A."/>
            <person name="Gurr S.J."/>
            <person name="Lebrun M.-H."/>
            <person name="Ridout C.J."/>
            <person name="Schulze-Lefert P."/>
            <person name="Talbot N.J."/>
            <person name="Ahmadinejad N."/>
            <person name="Ametz C."/>
            <person name="Barton G.R."/>
            <person name="Benjdia M."/>
            <person name="Bidzinski P."/>
            <person name="Bindschedler L.V."/>
            <person name="Both M."/>
            <person name="Brewer M.T."/>
            <person name="Cadle-Davidson L."/>
            <person name="Cadle-Davidson M.M."/>
            <person name="Collemare J."/>
            <person name="Cramer R."/>
            <person name="Frenkel O."/>
            <person name="Godfrey D."/>
            <person name="Harriman J."/>
            <person name="Hoede C."/>
            <person name="King B.C."/>
            <person name="Klages S."/>
            <person name="Kleemann J."/>
            <person name="Knoll D."/>
            <person name="Koti P.S."/>
            <person name="Kreplak J."/>
            <person name="Lopez-Ruiz F.J."/>
            <person name="Lu X."/>
            <person name="Maekawa T."/>
            <person name="Mahanil S."/>
            <person name="Micali C."/>
            <person name="Milgroom M.G."/>
            <person name="Montana G."/>
            <person name="Noir S."/>
            <person name="O'Connell R.J."/>
            <person name="Oberhaensli S."/>
            <person name="Parlange F."/>
            <person name="Pedersen C."/>
            <person name="Quesneville H."/>
            <person name="Reinhardt R."/>
            <person name="Rott M."/>
            <person name="Sacristan S."/>
            <person name="Schmidt S.M."/>
            <person name="Schoen M."/>
            <person name="Skamnioti P."/>
            <person name="Sommer H."/>
            <person name="Stephens A."/>
            <person name="Takahara H."/>
            <person name="Thordal-Christensen H."/>
            <person name="Vigouroux M."/>
            <person name="Wessling R."/>
            <person name="Wicker T."/>
            <person name="Panstruga R."/>
        </authorList>
    </citation>
    <scope>NUCLEOTIDE SEQUENCE [LARGE SCALE GENOMIC DNA]</scope>
    <source>
        <strain evidence="3">DH14</strain>
    </source>
</reference>
<protein>
    <submittedName>
        <fullName evidence="3">Uncharacterized protein</fullName>
    </submittedName>
</protein>
<feature type="coiled-coil region" evidence="1">
    <location>
        <begin position="187"/>
        <end position="228"/>
    </location>
</feature>
<evidence type="ECO:0000313" key="3">
    <source>
        <dbReference type="EMBL" id="CCU81612.1"/>
    </source>
</evidence>
<evidence type="ECO:0000256" key="2">
    <source>
        <dbReference type="SAM" id="MobiDB-lite"/>
    </source>
</evidence>
<evidence type="ECO:0000313" key="4">
    <source>
        <dbReference type="Proteomes" id="UP000015441"/>
    </source>
</evidence>
<name>N1JH95_BLUG1</name>